<protein>
    <submittedName>
        <fullName evidence="1">Uncharacterized protein</fullName>
    </submittedName>
</protein>
<dbReference type="Proteomes" id="UP001153331">
    <property type="component" value="Unassembled WGS sequence"/>
</dbReference>
<comment type="caution">
    <text evidence="1">The sequence shown here is derived from an EMBL/GenBank/DDBJ whole genome shotgun (WGS) entry which is preliminary data.</text>
</comment>
<name>A0ACC2HYY2_9PLEO</name>
<organism evidence="1 2">
    <name type="scientific">Boeremia exigua</name>
    <dbReference type="NCBI Taxonomy" id="749465"/>
    <lineage>
        <taxon>Eukaryota</taxon>
        <taxon>Fungi</taxon>
        <taxon>Dikarya</taxon>
        <taxon>Ascomycota</taxon>
        <taxon>Pezizomycotina</taxon>
        <taxon>Dothideomycetes</taxon>
        <taxon>Pleosporomycetidae</taxon>
        <taxon>Pleosporales</taxon>
        <taxon>Pleosporineae</taxon>
        <taxon>Didymellaceae</taxon>
        <taxon>Boeremia</taxon>
    </lineage>
</organism>
<keyword evidence="2" id="KW-1185">Reference proteome</keyword>
<sequence length="700" mass="78710">MERYRSWPSGIQECVLRQKTITSEIPVHIEFRRDTHRREGETFVNGIYNETGCIVVAHWDHQVIKRFDVYAGAGSKDAIAAVHKWIARGKEKTKESAAWAKTPAFNHTQWYQEQLDQMEEDRLGFFLGPKPAALEGEHTLPTVIVDWPQDILDYEITPRTAFGNELEALNELRKRDRVHMTLLPNHRVEIIGYDTNSVQAAKNHYGIIIERVRVEKCSLQQPTNIIMDEKEGMKVALVQAEAWWPNRTDMVVPRLLPPELIEMDQPGRFREDGLQETQLKDIQDAIELSLKAVSYRKGSYDFVVRLGCFAFDGQKIKEDQVGKEHPKAKFAKTIKGLVDLKPKNWLLDNALGTQLYHRLTAADDLLEPTKSAGSWGSKPATLGDTRPVLRGTWVFRDPNSTQKPPLPPTRNVGRPVPIQQTPRPVSVNPQDSLFVVQVDWVEDDEGSYEKAQPRFYRLQPGNSGPKKNMEVNLLELGESRTWFFALESMTPVPRFNVHHVLAGFAQRTVLKSDYDENSMQPFAKCESSPTVKNLLLNGRLDKIYNFAVRNTCYKVELTGMLYSARAPLCWGLAVRHTEWATHLAELELLQTGHQAGWGDILETFLPNDGGSSVNLAYDDIDSGSPKPGDNSDVSSLKSNDSPDVGNLKISDDTNTGTHTSGDSAEKEQEPAGEGIRTLTNILLQVSKIVSSVTLGEAVLV</sequence>
<evidence type="ECO:0000313" key="1">
    <source>
        <dbReference type="EMBL" id="KAJ8108105.1"/>
    </source>
</evidence>
<dbReference type="EMBL" id="JAPHNI010000803">
    <property type="protein sequence ID" value="KAJ8108105.1"/>
    <property type="molecule type" value="Genomic_DNA"/>
</dbReference>
<proteinExistence type="predicted"/>
<reference evidence="1" key="1">
    <citation type="submission" date="2022-11" db="EMBL/GenBank/DDBJ databases">
        <title>Genome Sequence of Boeremia exigua.</title>
        <authorList>
            <person name="Buettner E."/>
        </authorList>
    </citation>
    <scope>NUCLEOTIDE SEQUENCE</scope>
    <source>
        <strain evidence="1">CU02</strain>
    </source>
</reference>
<gene>
    <name evidence="1" type="ORF">OPT61_g8405</name>
</gene>
<evidence type="ECO:0000313" key="2">
    <source>
        <dbReference type="Proteomes" id="UP001153331"/>
    </source>
</evidence>
<accession>A0ACC2HYY2</accession>